<dbReference type="EMBL" id="LSTO01000008">
    <property type="protein sequence ID" value="OWW18361.1"/>
    <property type="molecule type" value="Genomic_DNA"/>
</dbReference>
<dbReference type="AlphaFoldDB" id="A0A254T6U4"/>
<name>A0A254T6U4_9BURK</name>
<reference evidence="1 2" key="1">
    <citation type="submission" date="2016-02" db="EMBL/GenBank/DDBJ databases">
        <authorList>
            <person name="Wen L."/>
            <person name="He K."/>
            <person name="Yang H."/>
        </authorList>
    </citation>
    <scope>NUCLEOTIDE SEQUENCE [LARGE SCALE GENOMIC DNA]</scope>
    <source>
        <strain evidence="1 2">TSA40</strain>
    </source>
</reference>
<protein>
    <submittedName>
        <fullName evidence="1">Uncharacterized protein</fullName>
    </submittedName>
</protein>
<dbReference type="Proteomes" id="UP000197535">
    <property type="component" value="Unassembled WGS sequence"/>
</dbReference>
<sequence>MAVCTDRKRHRYMKIDLNNPQDFTFANVRKLLASGNADRDMEIRVTKAGVAFLSEVTGPEQMEGISFRIGDIAMNAGDGDFIGPAARAATDDKLVDQVFRTLKKNWPNPGSTCVDVEAY</sequence>
<proteinExistence type="predicted"/>
<evidence type="ECO:0000313" key="2">
    <source>
        <dbReference type="Proteomes" id="UP000197535"/>
    </source>
</evidence>
<organism evidence="1 2">
    <name type="scientific">Noviherbaspirillum denitrificans</name>
    <dbReference type="NCBI Taxonomy" id="1968433"/>
    <lineage>
        <taxon>Bacteria</taxon>
        <taxon>Pseudomonadati</taxon>
        <taxon>Pseudomonadota</taxon>
        <taxon>Betaproteobacteria</taxon>
        <taxon>Burkholderiales</taxon>
        <taxon>Oxalobacteraceae</taxon>
        <taxon>Noviherbaspirillum</taxon>
    </lineage>
</organism>
<comment type="caution">
    <text evidence="1">The sequence shown here is derived from an EMBL/GenBank/DDBJ whole genome shotgun (WGS) entry which is preliminary data.</text>
</comment>
<gene>
    <name evidence="1" type="ORF">AYR66_01195</name>
</gene>
<accession>A0A254T6U4</accession>
<keyword evidence="2" id="KW-1185">Reference proteome</keyword>
<evidence type="ECO:0000313" key="1">
    <source>
        <dbReference type="EMBL" id="OWW18361.1"/>
    </source>
</evidence>